<proteinExistence type="predicted"/>
<accession>A0ABP7ILX6</accession>
<reference evidence="3" key="1">
    <citation type="journal article" date="2019" name="Int. J. Syst. Evol. Microbiol.">
        <title>The Global Catalogue of Microorganisms (GCM) 10K type strain sequencing project: providing services to taxonomists for standard genome sequencing and annotation.</title>
        <authorList>
            <consortium name="The Broad Institute Genomics Platform"/>
            <consortium name="The Broad Institute Genome Sequencing Center for Infectious Disease"/>
            <person name="Wu L."/>
            <person name="Ma J."/>
        </authorList>
    </citation>
    <scope>NUCLEOTIDE SEQUENCE [LARGE SCALE GENOMIC DNA]</scope>
    <source>
        <strain evidence="3">JCM 16908</strain>
    </source>
</reference>
<dbReference type="RefSeq" id="WP_344944151.1">
    <property type="nucleotide sequence ID" value="NZ_BAAAZR010000017.1"/>
</dbReference>
<keyword evidence="3" id="KW-1185">Reference proteome</keyword>
<dbReference type="EMBL" id="BAAAZR010000017">
    <property type="protein sequence ID" value="GAA3821720.1"/>
    <property type="molecule type" value="Genomic_DNA"/>
</dbReference>
<evidence type="ECO:0000256" key="1">
    <source>
        <dbReference type="SAM" id="MobiDB-lite"/>
    </source>
</evidence>
<evidence type="ECO:0000313" key="2">
    <source>
        <dbReference type="EMBL" id="GAA3821720.1"/>
    </source>
</evidence>
<protein>
    <submittedName>
        <fullName evidence="2">Uncharacterized protein</fullName>
    </submittedName>
</protein>
<sequence length="96" mass="10666">MPRSAGPLVSRTADPHLPRVVGRTTGSLLSRTWSLLSQAGAATKDLLAKLTTTIHMRHRWTSVESIGHVVTQRCDTCDKTRVRVRATQHSNKQRNP</sequence>
<organism evidence="2 3">
    <name type="scientific">Sphaerisporangium flaviroseum</name>
    <dbReference type="NCBI Taxonomy" id="509199"/>
    <lineage>
        <taxon>Bacteria</taxon>
        <taxon>Bacillati</taxon>
        <taxon>Actinomycetota</taxon>
        <taxon>Actinomycetes</taxon>
        <taxon>Streptosporangiales</taxon>
        <taxon>Streptosporangiaceae</taxon>
        <taxon>Sphaerisporangium</taxon>
    </lineage>
</organism>
<comment type="caution">
    <text evidence="2">The sequence shown here is derived from an EMBL/GenBank/DDBJ whole genome shotgun (WGS) entry which is preliminary data.</text>
</comment>
<gene>
    <name evidence="2" type="ORF">GCM10022226_47540</name>
</gene>
<name>A0ABP7ILX6_9ACTN</name>
<evidence type="ECO:0000313" key="3">
    <source>
        <dbReference type="Proteomes" id="UP001500888"/>
    </source>
</evidence>
<dbReference type="Proteomes" id="UP001500888">
    <property type="component" value="Unassembled WGS sequence"/>
</dbReference>
<feature type="region of interest" description="Disordered" evidence="1">
    <location>
        <begin position="1"/>
        <end position="21"/>
    </location>
</feature>